<accession>A0A9N8NFX3</accession>
<dbReference type="EMBL" id="CAJPIJ010000098">
    <property type="protein sequence ID" value="CAG1974996.1"/>
    <property type="molecule type" value="Genomic_DNA"/>
</dbReference>
<gene>
    <name evidence="2" type="ORF">MDCFG202_LOCUS140304</name>
</gene>
<protein>
    <submittedName>
        <fullName evidence="2">Uncharacterized protein</fullName>
    </submittedName>
</protein>
<evidence type="ECO:0000256" key="1">
    <source>
        <dbReference type="SAM" id="MobiDB-lite"/>
    </source>
</evidence>
<feature type="compositionally biased region" description="Basic and acidic residues" evidence="1">
    <location>
        <begin position="113"/>
        <end position="122"/>
    </location>
</feature>
<name>A0A9N8NFX3_GIBZA</name>
<dbReference type="Proteomes" id="UP000746612">
    <property type="component" value="Unassembled WGS sequence"/>
</dbReference>
<proteinExistence type="predicted"/>
<evidence type="ECO:0000313" key="2">
    <source>
        <dbReference type="EMBL" id="CAG1974996.1"/>
    </source>
</evidence>
<comment type="caution">
    <text evidence="2">The sequence shown here is derived from an EMBL/GenBank/DDBJ whole genome shotgun (WGS) entry which is preliminary data.</text>
</comment>
<feature type="region of interest" description="Disordered" evidence="1">
    <location>
        <begin position="56"/>
        <end position="122"/>
    </location>
</feature>
<evidence type="ECO:0000313" key="3">
    <source>
        <dbReference type="Proteomes" id="UP000746612"/>
    </source>
</evidence>
<dbReference type="AlphaFoldDB" id="A0A9N8NFX3"/>
<sequence length="122" mass="13557">MMTLDCVLQSTMPDRMPINKTWRACRRNQFQDTEALKRLHSFATEVLESMLVLSEISTSSSPPKGNPPSAHVSLDSCPTGQLSCRKLPDPLAEPHPCEGQCSEDLTPEPSEPQDFRSASDER</sequence>
<organism evidence="2 3">
    <name type="scientific">Gibberella zeae</name>
    <name type="common">Wheat head blight fungus</name>
    <name type="synonym">Fusarium graminearum</name>
    <dbReference type="NCBI Taxonomy" id="5518"/>
    <lineage>
        <taxon>Eukaryota</taxon>
        <taxon>Fungi</taxon>
        <taxon>Dikarya</taxon>
        <taxon>Ascomycota</taxon>
        <taxon>Pezizomycotina</taxon>
        <taxon>Sordariomycetes</taxon>
        <taxon>Hypocreomycetidae</taxon>
        <taxon>Hypocreales</taxon>
        <taxon>Nectriaceae</taxon>
        <taxon>Fusarium</taxon>
    </lineage>
</organism>
<reference evidence="2" key="1">
    <citation type="submission" date="2021-03" db="EMBL/GenBank/DDBJ databases">
        <authorList>
            <person name="Alouane T."/>
            <person name="Langin T."/>
            <person name="Bonhomme L."/>
        </authorList>
    </citation>
    <scope>NUCLEOTIDE SEQUENCE</scope>
    <source>
        <strain evidence="2">MDC_Fg202</strain>
    </source>
</reference>